<organism evidence="1 2">
    <name type="scientific">Pipistrellus kuhlii</name>
    <name type="common">Kuhl's pipistrelle</name>
    <dbReference type="NCBI Taxonomy" id="59472"/>
    <lineage>
        <taxon>Eukaryota</taxon>
        <taxon>Metazoa</taxon>
        <taxon>Chordata</taxon>
        <taxon>Craniata</taxon>
        <taxon>Vertebrata</taxon>
        <taxon>Euteleostomi</taxon>
        <taxon>Mammalia</taxon>
        <taxon>Eutheria</taxon>
        <taxon>Laurasiatheria</taxon>
        <taxon>Chiroptera</taxon>
        <taxon>Yangochiroptera</taxon>
        <taxon>Vespertilionidae</taxon>
        <taxon>Pipistrellus</taxon>
    </lineage>
</organism>
<accession>A0A7J7V0M4</accession>
<evidence type="ECO:0000313" key="2">
    <source>
        <dbReference type="Proteomes" id="UP000558488"/>
    </source>
</evidence>
<reference evidence="1 2" key="1">
    <citation type="journal article" date="2020" name="Nature">
        <title>Six reference-quality genomes reveal evolution of bat adaptations.</title>
        <authorList>
            <person name="Jebb D."/>
            <person name="Huang Z."/>
            <person name="Pippel M."/>
            <person name="Hughes G.M."/>
            <person name="Lavrichenko K."/>
            <person name="Devanna P."/>
            <person name="Winkler S."/>
            <person name="Jermiin L.S."/>
            <person name="Skirmuntt E.C."/>
            <person name="Katzourakis A."/>
            <person name="Burkitt-Gray L."/>
            <person name="Ray D.A."/>
            <person name="Sullivan K.A.M."/>
            <person name="Roscito J.G."/>
            <person name="Kirilenko B.M."/>
            <person name="Davalos L.M."/>
            <person name="Corthals A.P."/>
            <person name="Power M.L."/>
            <person name="Jones G."/>
            <person name="Ransome R.D."/>
            <person name="Dechmann D.K.N."/>
            <person name="Locatelli A.G."/>
            <person name="Puechmaille S.J."/>
            <person name="Fedrigo O."/>
            <person name="Jarvis E.D."/>
            <person name="Hiller M."/>
            <person name="Vernes S.C."/>
            <person name="Myers E.W."/>
            <person name="Teeling E.C."/>
        </authorList>
    </citation>
    <scope>NUCLEOTIDE SEQUENCE [LARGE SCALE GENOMIC DNA]</scope>
    <source>
        <strain evidence="1">MPipKuh1</strain>
        <tissue evidence="1">Flight muscle</tissue>
    </source>
</reference>
<name>A0A7J7V0M4_PIPKU</name>
<sequence>MCNCQIVYTVMAKPPPGDRALVSISLLQVSKTNNNHILHRTPQAANPLSWITPQCHQFSETVIGNGMCTCVFVFTQAKITWHPSGLPTLRNWAVPLIRPEHGSGCHVEKGLQVEKVVGDVPRRLLWGFW</sequence>
<protein>
    <submittedName>
        <fullName evidence="1">Uncharacterized protein</fullName>
    </submittedName>
</protein>
<proteinExistence type="predicted"/>
<dbReference type="Proteomes" id="UP000558488">
    <property type="component" value="Unassembled WGS sequence"/>
</dbReference>
<gene>
    <name evidence="1" type="ORF">mPipKuh1_008614</name>
</gene>
<comment type="caution">
    <text evidence="1">The sequence shown here is derived from an EMBL/GenBank/DDBJ whole genome shotgun (WGS) entry which is preliminary data.</text>
</comment>
<keyword evidence="2" id="KW-1185">Reference proteome</keyword>
<evidence type="ECO:0000313" key="1">
    <source>
        <dbReference type="EMBL" id="KAF6318614.1"/>
    </source>
</evidence>
<dbReference type="EMBL" id="JACAGB010000017">
    <property type="protein sequence ID" value="KAF6318614.1"/>
    <property type="molecule type" value="Genomic_DNA"/>
</dbReference>
<dbReference type="AlphaFoldDB" id="A0A7J7V0M4"/>